<accession>A0A0Q9YMF2</accession>
<dbReference type="Pfam" id="PF00905">
    <property type="entry name" value="Transpeptidase"/>
    <property type="match status" value="1"/>
</dbReference>
<evidence type="ECO:0000313" key="19">
    <source>
        <dbReference type="EMBL" id="KRG21957.1"/>
    </source>
</evidence>
<dbReference type="HAMAP" id="MF_02080">
    <property type="entry name" value="FtsI_transpept"/>
    <property type="match status" value="1"/>
</dbReference>
<evidence type="ECO:0000256" key="9">
    <source>
        <dbReference type="ARBA" id="ARBA00022960"/>
    </source>
</evidence>
<dbReference type="PANTHER" id="PTHR30627">
    <property type="entry name" value="PEPTIDOGLYCAN D,D-TRANSPEPTIDASE"/>
    <property type="match status" value="1"/>
</dbReference>
<dbReference type="Gene3D" id="3.90.1310.10">
    <property type="entry name" value="Penicillin-binding protein 2a (Domain 2)"/>
    <property type="match status" value="1"/>
</dbReference>
<dbReference type="Gene3D" id="3.40.710.10">
    <property type="entry name" value="DD-peptidase/beta-lactamase superfamily"/>
    <property type="match status" value="1"/>
</dbReference>
<evidence type="ECO:0000256" key="14">
    <source>
        <dbReference type="ARBA" id="ARBA00023306"/>
    </source>
</evidence>
<keyword evidence="4 16" id="KW-0132">Cell division</keyword>
<dbReference type="Gene3D" id="3.30.450.330">
    <property type="match status" value="1"/>
</dbReference>
<comment type="function">
    <text evidence="16">Catalyzes cross-linking of the peptidoglycan cell wall at the division septum.</text>
</comment>
<dbReference type="EC" id="3.4.16.4" evidence="16"/>
<protein>
    <recommendedName>
        <fullName evidence="16">Peptidoglycan D,D-transpeptidase FtsI</fullName>
        <ecNumber evidence="16">3.4.16.4</ecNumber>
    </recommendedName>
    <alternativeName>
        <fullName evidence="16">Penicillin-binding protein 3</fullName>
        <shortName evidence="16">PBP-3</shortName>
    </alternativeName>
</protein>
<reference evidence="19" key="1">
    <citation type="submission" date="2015-09" db="EMBL/GenBank/DDBJ databases">
        <title>Draft Genome Sequences of Two Novel Amoeba-resistant Intranuclear Bacteria, Candidatus Berkiella cookevillensis and Candidatus Berkiella aquae.</title>
        <authorList>
            <person name="Mehari Y.T."/>
            <person name="Arivett B.A."/>
            <person name="Farone A.L."/>
            <person name="Gunderson J.H."/>
            <person name="Farone M.B."/>
        </authorList>
    </citation>
    <scope>NUCLEOTIDE SEQUENCE [LARGE SCALE GENOMIC DNA]</scope>
    <source>
        <strain evidence="19">HT99</strain>
    </source>
</reference>
<keyword evidence="5 16" id="KW-0121">Carboxypeptidase</keyword>
<evidence type="ECO:0000256" key="6">
    <source>
        <dbReference type="ARBA" id="ARBA00022670"/>
    </source>
</evidence>
<dbReference type="InterPro" id="IPR050515">
    <property type="entry name" value="Beta-lactam/transpept"/>
</dbReference>
<keyword evidence="11 16" id="KW-1133">Transmembrane helix</keyword>
<sequence>MIKSAPYKESFLNTKTSKLNPATWRLMLICSLFGLLTAGVATRLVHLQVTNTDFLQAQGDARTLRIVDIPSYRGMITDRRGTPIAISTPVHAIYVNPSQFSAKPTELKKLAKLLGYTSADLKKKIEQHPHRVFIYLKRGLTPDIAKQIKALNITGLGIKREFRRYYPAAWQTAQLTGFTDIDDQGQAGLELTFEQALKPTIGKKRVLEDRTGRWVKDLDYFQPARSGDEIALSIDLRIQGFAYRELEQAIQKYQAKSATLVMIDISTGEILAMVSAPSFNPNNRQECHGAHTRNRALTDLYEPGSTIKTFTITSALASREFTPESIIDTSPGTYRIGKHLVRDIHPNGVLTLKEVLSKSSNVGISKITLALPPETLLETFRQLGLGDSINTPFPGERKGMLPPPPKNPFMHATLAFGYGLSVTPLQLAHAYATLASGGIKIPVSLTKLPPNTVFKKERVIPEDVALSTLQVLTEVISRKGTGSRADIPGYKTAGKTGTVRVVGPHGYDPNRHIALFAGITPVDQPRLATVIVVEEPNEKNYYGGLVAAPIYRNVVGKALYLLNVPPDNTA</sequence>
<dbReference type="Pfam" id="PF03717">
    <property type="entry name" value="PBP_dimer"/>
    <property type="match status" value="1"/>
</dbReference>
<evidence type="ECO:0000256" key="7">
    <source>
        <dbReference type="ARBA" id="ARBA00022692"/>
    </source>
</evidence>
<evidence type="ECO:0000256" key="10">
    <source>
        <dbReference type="ARBA" id="ARBA00022984"/>
    </source>
</evidence>
<dbReference type="EMBL" id="LKAJ01000003">
    <property type="protein sequence ID" value="KRG21957.1"/>
    <property type="molecule type" value="Genomic_DNA"/>
</dbReference>
<evidence type="ECO:0000256" key="1">
    <source>
        <dbReference type="ARBA" id="ARBA00004370"/>
    </source>
</evidence>
<dbReference type="STRING" id="295108.HT99x_01151"/>
<evidence type="ECO:0000259" key="17">
    <source>
        <dbReference type="Pfam" id="PF00905"/>
    </source>
</evidence>
<dbReference type="InterPro" id="IPR037532">
    <property type="entry name" value="FtsI_transpept"/>
</dbReference>
<evidence type="ECO:0000256" key="16">
    <source>
        <dbReference type="HAMAP-Rule" id="MF_02080"/>
    </source>
</evidence>
<comment type="caution">
    <text evidence="19">The sequence shown here is derived from an EMBL/GenBank/DDBJ whole genome shotgun (WGS) entry which is preliminary data.</text>
</comment>
<dbReference type="GO" id="GO:0008360">
    <property type="term" value="P:regulation of cell shape"/>
    <property type="evidence" value="ECO:0007669"/>
    <property type="project" value="UniProtKB-KW"/>
</dbReference>
<dbReference type="SUPFAM" id="SSF56601">
    <property type="entry name" value="beta-lactamase/transpeptidase-like"/>
    <property type="match status" value="1"/>
</dbReference>
<dbReference type="GO" id="GO:0008658">
    <property type="term" value="F:penicillin binding"/>
    <property type="evidence" value="ECO:0007669"/>
    <property type="project" value="InterPro"/>
</dbReference>
<dbReference type="PANTHER" id="PTHR30627:SF1">
    <property type="entry name" value="PEPTIDOGLYCAN D,D-TRANSPEPTIDASE FTSI"/>
    <property type="match status" value="1"/>
</dbReference>
<dbReference type="GO" id="GO:0008955">
    <property type="term" value="F:peptidoglycan glycosyltransferase activity"/>
    <property type="evidence" value="ECO:0007669"/>
    <property type="project" value="InterPro"/>
</dbReference>
<evidence type="ECO:0000256" key="15">
    <source>
        <dbReference type="ARBA" id="ARBA00023316"/>
    </source>
</evidence>
<keyword evidence="6 16" id="KW-0645">Protease</keyword>
<dbReference type="InterPro" id="IPR005311">
    <property type="entry name" value="PBP_dimer"/>
</dbReference>
<feature type="domain" description="Penicillin-binding protein dimerisation" evidence="18">
    <location>
        <begin position="69"/>
        <end position="216"/>
    </location>
</feature>
<dbReference type="GO" id="GO:0043093">
    <property type="term" value="P:FtsZ-dependent cytokinesis"/>
    <property type="evidence" value="ECO:0007669"/>
    <property type="project" value="UniProtKB-UniRule"/>
</dbReference>
<gene>
    <name evidence="19" type="primary">ftsI_1</name>
    <name evidence="16" type="synonym">ftsI</name>
    <name evidence="19" type="ORF">HT99x_01151</name>
</gene>
<dbReference type="InterPro" id="IPR001460">
    <property type="entry name" value="PCN-bd_Tpept"/>
</dbReference>
<keyword evidence="7 16" id="KW-0812">Transmembrane</keyword>
<dbReference type="InterPro" id="IPR036138">
    <property type="entry name" value="PBP_dimer_sf"/>
</dbReference>
<comment type="catalytic activity">
    <reaction evidence="16">
        <text>Preferential cleavage: (Ac)2-L-Lys-D-Ala-|-D-Ala. Also transpeptidation of peptidyl-alanyl moieties that are N-acyl substituents of D-alanine.</text>
        <dbReference type="EC" id="3.4.16.4"/>
    </reaction>
</comment>
<evidence type="ECO:0000256" key="4">
    <source>
        <dbReference type="ARBA" id="ARBA00022618"/>
    </source>
</evidence>
<evidence type="ECO:0000259" key="18">
    <source>
        <dbReference type="Pfam" id="PF03717"/>
    </source>
</evidence>
<evidence type="ECO:0000256" key="8">
    <source>
        <dbReference type="ARBA" id="ARBA00022801"/>
    </source>
</evidence>
<evidence type="ECO:0000256" key="2">
    <source>
        <dbReference type="ARBA" id="ARBA00022475"/>
    </source>
</evidence>
<dbReference type="GO" id="GO:0000917">
    <property type="term" value="P:division septum assembly"/>
    <property type="evidence" value="ECO:0007669"/>
    <property type="project" value="UniProtKB-KW"/>
</dbReference>
<keyword evidence="13 16" id="KW-0717">Septation</keyword>
<comment type="pathway">
    <text evidence="16">Cell wall biogenesis; peptidoglycan biosynthesis.</text>
</comment>
<dbReference type="GO" id="GO:0009252">
    <property type="term" value="P:peptidoglycan biosynthetic process"/>
    <property type="evidence" value="ECO:0007669"/>
    <property type="project" value="UniProtKB-UniRule"/>
</dbReference>
<comment type="subcellular location">
    <subcellularLocation>
        <location evidence="1">Membrane</location>
    </subcellularLocation>
</comment>
<dbReference type="GO" id="GO:0005886">
    <property type="term" value="C:plasma membrane"/>
    <property type="evidence" value="ECO:0007669"/>
    <property type="project" value="UniProtKB-UniRule"/>
</dbReference>
<keyword evidence="19" id="KW-0808">Transferase</keyword>
<evidence type="ECO:0000256" key="13">
    <source>
        <dbReference type="ARBA" id="ARBA00023210"/>
    </source>
</evidence>
<organism evidence="19">
    <name type="scientific">Candidatus Berkiella aquae</name>
    <dbReference type="NCBI Taxonomy" id="295108"/>
    <lineage>
        <taxon>Bacteria</taxon>
        <taxon>Pseudomonadati</taxon>
        <taxon>Pseudomonadota</taxon>
        <taxon>Gammaproteobacteria</taxon>
        <taxon>Candidatus Berkiellales</taxon>
        <taxon>Candidatus Berkiellaceae</taxon>
        <taxon>Candidatus Berkiella</taxon>
    </lineage>
</organism>
<dbReference type="InterPro" id="IPR012338">
    <property type="entry name" value="Beta-lactam/transpept-like"/>
</dbReference>
<evidence type="ECO:0000256" key="5">
    <source>
        <dbReference type="ARBA" id="ARBA00022645"/>
    </source>
</evidence>
<keyword evidence="8 16" id="KW-0378">Hydrolase</keyword>
<keyword evidence="2 16" id="KW-1003">Cell membrane</keyword>
<keyword evidence="3 16" id="KW-0997">Cell inner membrane</keyword>
<dbReference type="AlphaFoldDB" id="A0A0Q9YMF2"/>
<keyword evidence="15 16" id="KW-0961">Cell wall biogenesis/degradation</keyword>
<keyword evidence="12 16" id="KW-0472">Membrane</keyword>
<keyword evidence="9 16" id="KW-0133">Cell shape</keyword>
<name>A0A0Q9YMF2_9GAMM</name>
<dbReference type="UniPathway" id="UPA00219"/>
<dbReference type="SUPFAM" id="SSF56519">
    <property type="entry name" value="Penicillin binding protein dimerisation domain"/>
    <property type="match status" value="1"/>
</dbReference>
<dbReference type="PATRIC" id="fig|1590043.3.peg.1163"/>
<proteinExistence type="inferred from homology"/>
<dbReference type="GO" id="GO:0009002">
    <property type="term" value="F:serine-type D-Ala-D-Ala carboxypeptidase activity"/>
    <property type="evidence" value="ECO:0007669"/>
    <property type="project" value="UniProtKB-UniRule"/>
</dbReference>
<dbReference type="GO" id="GO:0006508">
    <property type="term" value="P:proteolysis"/>
    <property type="evidence" value="ECO:0007669"/>
    <property type="project" value="UniProtKB-KW"/>
</dbReference>
<keyword evidence="19" id="KW-0328">Glycosyltransferase</keyword>
<evidence type="ECO:0000256" key="12">
    <source>
        <dbReference type="ARBA" id="ARBA00023136"/>
    </source>
</evidence>
<keyword evidence="14 16" id="KW-0131">Cell cycle</keyword>
<keyword evidence="10 16" id="KW-0573">Peptidoglycan synthesis</keyword>
<feature type="domain" description="Penicillin-binding protein transpeptidase" evidence="17">
    <location>
        <begin position="259"/>
        <end position="555"/>
    </location>
</feature>
<evidence type="ECO:0000256" key="3">
    <source>
        <dbReference type="ARBA" id="ARBA00022519"/>
    </source>
</evidence>
<evidence type="ECO:0000256" key="11">
    <source>
        <dbReference type="ARBA" id="ARBA00022989"/>
    </source>
</evidence>
<comment type="similarity">
    <text evidence="16">Belongs to the transpeptidase family. FtsI subfamily.</text>
</comment>
<dbReference type="GO" id="GO:0071555">
    <property type="term" value="P:cell wall organization"/>
    <property type="evidence" value="ECO:0007669"/>
    <property type="project" value="UniProtKB-KW"/>
</dbReference>
<feature type="active site" description="Acyl-ester intermediate" evidence="16">
    <location>
        <position position="305"/>
    </location>
</feature>